<accession>A0AAN3DD04</accession>
<evidence type="ECO:0000313" key="2">
    <source>
        <dbReference type="Proteomes" id="UP000005475"/>
    </source>
</evidence>
<name>A0AAN3DD04_BACO1</name>
<dbReference type="Proteomes" id="UP000005475">
    <property type="component" value="Unassembled WGS sequence"/>
</dbReference>
<dbReference type="AlphaFoldDB" id="A0AAN3DD04"/>
<gene>
    <name evidence="1" type="ORF">BACOVA_00049</name>
</gene>
<protein>
    <submittedName>
        <fullName evidence="1">Uncharacterized protein</fullName>
    </submittedName>
</protein>
<reference evidence="1 2" key="1">
    <citation type="submission" date="2007-03" db="EMBL/GenBank/DDBJ databases">
        <authorList>
            <person name="Fulton L."/>
            <person name="Clifton S."/>
            <person name="Fulton B."/>
            <person name="Xu J."/>
            <person name="Minx P."/>
            <person name="Pepin K.H."/>
            <person name="Johnson M."/>
            <person name="Thiruvilangam P."/>
            <person name="Bhonagiri V."/>
            <person name="Nash W.E."/>
            <person name="Mardis E.R."/>
            <person name="Wilson R.K."/>
        </authorList>
    </citation>
    <scope>NUCLEOTIDE SEQUENCE [LARGE SCALE GENOMIC DNA]</scope>
    <source>
        <strain evidence="2">ATCC 8483 / DSM 1896 / JCM 5824 / BCRC 10623 / CCUG 4943 / NCTC 11153</strain>
    </source>
</reference>
<reference evidence="2" key="2">
    <citation type="submission" date="2007-04" db="EMBL/GenBank/DDBJ databases">
        <title>Draft genome sequence of Bacteroides ovatus (ATCC 8483).</title>
        <authorList>
            <person name="Sudarsanam P."/>
            <person name="Ley R."/>
            <person name="Guruge J."/>
            <person name="Turnbaugh P.J."/>
            <person name="Mahowald M."/>
            <person name="Liep D."/>
            <person name="Gordon J."/>
        </authorList>
    </citation>
    <scope>NUCLEOTIDE SEQUENCE [LARGE SCALE GENOMIC DNA]</scope>
    <source>
        <strain evidence="2">ATCC 8483 / DSM 1896 / JCM 5824 / BCRC 10623 / CCUG 4943 / NCTC 11153</strain>
    </source>
</reference>
<comment type="caution">
    <text evidence="1">The sequence shown here is derived from an EMBL/GenBank/DDBJ whole genome shotgun (WGS) entry which is preliminary data.</text>
</comment>
<proteinExistence type="predicted"/>
<organism evidence="1 2">
    <name type="scientific">Bacteroides ovatus (strain ATCC 8483 / DSM 1896 / JCM 5824 / BCRC 10623 / CCUG 4943 / NCTC 11153)</name>
    <dbReference type="NCBI Taxonomy" id="411476"/>
    <lineage>
        <taxon>Bacteria</taxon>
        <taxon>Pseudomonadati</taxon>
        <taxon>Bacteroidota</taxon>
        <taxon>Bacteroidia</taxon>
        <taxon>Bacteroidales</taxon>
        <taxon>Bacteroidaceae</taxon>
        <taxon>Bacteroides</taxon>
    </lineage>
</organism>
<sequence length="35" mass="3958">MSSSVFEKIVVDYGGYKPAYLFGDESPYSRSVTDY</sequence>
<dbReference type="EMBL" id="AAXF02000021">
    <property type="protein sequence ID" value="EDO14238.1"/>
    <property type="molecule type" value="Genomic_DNA"/>
</dbReference>
<evidence type="ECO:0000313" key="1">
    <source>
        <dbReference type="EMBL" id="EDO14238.1"/>
    </source>
</evidence>